<protein>
    <submittedName>
        <fullName evidence="1">Uncharacterized protein</fullName>
    </submittedName>
</protein>
<dbReference type="Proteomes" id="UP000232230">
    <property type="component" value="Chromosome"/>
</dbReference>
<dbReference type="EMBL" id="CP024965">
    <property type="protein sequence ID" value="ATZ18979.1"/>
    <property type="molecule type" value="Genomic_DNA"/>
</dbReference>
<dbReference type="AlphaFoldDB" id="A0A2K8NYT7"/>
<accession>A0A2K8NYT7</accession>
<proteinExistence type="predicted"/>
<gene>
    <name evidence="1" type="ORF">ESOMN_v1c05970</name>
</gene>
<keyword evidence="2" id="KW-1185">Reference proteome</keyword>
<sequence>MTKKNIDINQIDENNGYLLFENIFDHDENKFFIFKEILFNEKIKNKILENIDYYSIVEYQEKYFEAISFKGSADIKLLRSIFLTISSEGWNLKESLNKINDLFSKLNKALDLKTLRGIFAEIYSVLNLDCKIKDYPNSIYDMERNGDDIEIKSFSKVEKNIQVSYQQLTNNSNAVFYLIEIIENNLEGKTVYEMYNNLSISERLKFKKFEEEIKNNKMKFIVGQIKETTAEKLAEGLVMPKTATDAKFTFKV</sequence>
<evidence type="ECO:0000313" key="1">
    <source>
        <dbReference type="EMBL" id="ATZ18979.1"/>
    </source>
</evidence>
<dbReference type="KEGG" id="esx:ESOMN_v1c05970"/>
<reference evidence="1 2" key="1">
    <citation type="submission" date="2017-11" db="EMBL/GenBank/DDBJ databases">
        <title>Genome sequence of Entomoplasma somnilux PYAN-1 (ATCC 49194).</title>
        <authorList>
            <person name="Lo W.-S."/>
            <person name="Gasparich G.E."/>
            <person name="Kuo C.-H."/>
        </authorList>
    </citation>
    <scope>NUCLEOTIDE SEQUENCE [LARGE SCALE GENOMIC DNA]</scope>
    <source>
        <strain evidence="1 2">PYAN-1</strain>
    </source>
</reference>
<organism evidence="1 2">
    <name type="scientific">Williamsoniiplasma somnilux</name>
    <dbReference type="NCBI Taxonomy" id="215578"/>
    <lineage>
        <taxon>Bacteria</taxon>
        <taxon>Bacillati</taxon>
        <taxon>Mycoplasmatota</taxon>
        <taxon>Mollicutes</taxon>
        <taxon>Entomoplasmatales</taxon>
        <taxon>Williamsoniiplasma</taxon>
    </lineage>
</organism>
<name>A0A2K8NYT7_9MOLU</name>
<dbReference type="RefSeq" id="WP_024863494.1">
    <property type="nucleotide sequence ID" value="NZ_CP024965.1"/>
</dbReference>
<evidence type="ECO:0000313" key="2">
    <source>
        <dbReference type="Proteomes" id="UP000232230"/>
    </source>
</evidence>